<dbReference type="InterPro" id="IPR036249">
    <property type="entry name" value="Thioredoxin-like_sf"/>
</dbReference>
<dbReference type="PROSITE" id="PS51257">
    <property type="entry name" value="PROKAR_LIPOPROTEIN"/>
    <property type="match status" value="1"/>
</dbReference>
<keyword evidence="1" id="KW-0732">Signal</keyword>
<dbReference type="InterPro" id="IPR050824">
    <property type="entry name" value="Thiol_disulfide_DsbA"/>
</dbReference>
<feature type="domain" description="DSBA-like thioredoxin" evidence="2">
    <location>
        <begin position="86"/>
        <end position="193"/>
    </location>
</feature>
<dbReference type="PANTHER" id="PTHR35891:SF3">
    <property type="entry name" value="THIOL:DISULFIDE INTERCHANGE PROTEIN DSBL"/>
    <property type="match status" value="1"/>
</dbReference>
<gene>
    <name evidence="3" type="ORF">NFC81_15030</name>
</gene>
<dbReference type="RefSeq" id="WP_304995293.1">
    <property type="nucleotide sequence ID" value="NZ_CP101717.1"/>
</dbReference>
<name>A0AB38YF39_9GAMM</name>
<proteinExistence type="predicted"/>
<dbReference type="GO" id="GO:0016491">
    <property type="term" value="F:oxidoreductase activity"/>
    <property type="evidence" value="ECO:0007669"/>
    <property type="project" value="InterPro"/>
</dbReference>
<dbReference type="SUPFAM" id="SSF52833">
    <property type="entry name" value="Thioredoxin-like"/>
    <property type="match status" value="1"/>
</dbReference>
<dbReference type="Gene3D" id="3.40.30.10">
    <property type="entry name" value="Glutaredoxin"/>
    <property type="match status" value="1"/>
</dbReference>
<evidence type="ECO:0000259" key="2">
    <source>
        <dbReference type="Pfam" id="PF01323"/>
    </source>
</evidence>
<protein>
    <submittedName>
        <fullName evidence="3">DsbA family protein</fullName>
    </submittedName>
</protein>
<evidence type="ECO:0000313" key="3">
    <source>
        <dbReference type="EMBL" id="WLD58009.1"/>
    </source>
</evidence>
<sequence length="212" mass="23165">MKRLLLVMLPILFVVAGCASTSSDTTARQTAAPTDYLSYPNDQAEVLVFFGYQCNPCHNFYRQELAQWSAAGADDVSVVYVPVVFSDAVYPAARAFHAAEVLGANPVFHARLFDAYQSGVDLSSQKAVMAFARSCCDIDPVAFRTAYESELVERRMDQAEALLYQFGVRATPSVIVNREHLVDGSMVSGNQTLLDIVKARLNGQTPGRSLAI</sequence>
<feature type="chain" id="PRO_5044335029" evidence="1">
    <location>
        <begin position="20"/>
        <end position="212"/>
    </location>
</feature>
<organism evidence="3">
    <name type="scientific">Salinispirillum sp. LH 10-3-1</name>
    <dbReference type="NCBI Taxonomy" id="2952525"/>
    <lineage>
        <taxon>Bacteria</taxon>
        <taxon>Pseudomonadati</taxon>
        <taxon>Pseudomonadota</taxon>
        <taxon>Gammaproteobacteria</taxon>
        <taxon>Oceanospirillales</taxon>
        <taxon>Saccharospirillaceae</taxon>
        <taxon>Salinispirillum</taxon>
    </lineage>
</organism>
<dbReference type="Pfam" id="PF01323">
    <property type="entry name" value="DSBA"/>
    <property type="match status" value="1"/>
</dbReference>
<dbReference type="InterPro" id="IPR001853">
    <property type="entry name" value="DSBA-like_thioredoxin_dom"/>
</dbReference>
<evidence type="ECO:0000256" key="1">
    <source>
        <dbReference type="SAM" id="SignalP"/>
    </source>
</evidence>
<reference evidence="3" key="1">
    <citation type="submission" date="2022-07" db="EMBL/GenBank/DDBJ databases">
        <title>Complete genome sequence of Salinispirillum sp. LH10-3-1 capable of multiple carbohydrate inversion isolated from a soda lake.</title>
        <authorList>
            <person name="Liu J."/>
            <person name="Zhai Y."/>
            <person name="Zhang H."/>
            <person name="Yang H."/>
            <person name="Qu J."/>
            <person name="Li J."/>
        </authorList>
    </citation>
    <scope>NUCLEOTIDE SEQUENCE</scope>
    <source>
        <strain evidence="3">LH 10-3-1</strain>
    </source>
</reference>
<dbReference type="AlphaFoldDB" id="A0AB38YF39"/>
<dbReference type="PANTHER" id="PTHR35891">
    <property type="entry name" value="THIOL:DISULFIDE INTERCHANGE PROTEIN DSBA"/>
    <property type="match status" value="1"/>
</dbReference>
<dbReference type="EMBL" id="CP101717">
    <property type="protein sequence ID" value="WLD58009.1"/>
    <property type="molecule type" value="Genomic_DNA"/>
</dbReference>
<accession>A0AB38YF39</accession>
<feature type="signal peptide" evidence="1">
    <location>
        <begin position="1"/>
        <end position="19"/>
    </location>
</feature>